<comment type="catalytic activity">
    <reaction evidence="7">
        <text>dCMP + ATP = dCDP + ADP</text>
        <dbReference type="Rhea" id="RHEA:25094"/>
        <dbReference type="ChEBI" id="CHEBI:30616"/>
        <dbReference type="ChEBI" id="CHEBI:57566"/>
        <dbReference type="ChEBI" id="CHEBI:58593"/>
        <dbReference type="ChEBI" id="CHEBI:456216"/>
        <dbReference type="EC" id="2.7.4.25"/>
    </reaction>
</comment>
<sequence>MSLLWSKYSKLKFNEKNLILLCKCLNVKFEIKKNKLHTILNGKDVTLEILDEKIVCIASKISLFPILRKFLIKIQKNFYKIPGLIAEGRDMGSVVFPEAEIKIFLHASIKERAIRRTIQLQKKGFNVNFNNIMYDMKKRDELDINRSISPLIPDSQSFIIDSTLLRTEEVIDIIFNYVKKIKKIFI</sequence>
<evidence type="ECO:0000256" key="4">
    <source>
        <dbReference type="ARBA" id="ARBA00022741"/>
    </source>
</evidence>
<dbReference type="AlphaFoldDB" id="Q8D269"/>
<dbReference type="GO" id="GO:0036430">
    <property type="term" value="F:CMP kinase activity"/>
    <property type="evidence" value="ECO:0007669"/>
    <property type="project" value="RHEA"/>
</dbReference>
<dbReference type="HOGENOM" id="CLU_079959_2_0_6"/>
<keyword evidence="5" id="KW-0418">Kinase</keyword>
<feature type="domain" description="Cytidylate kinase" evidence="9">
    <location>
        <begin position="14"/>
        <end position="179"/>
    </location>
</feature>
<dbReference type="GO" id="GO:0005524">
    <property type="term" value="F:ATP binding"/>
    <property type="evidence" value="ECO:0007669"/>
    <property type="project" value="UniProtKB-KW"/>
</dbReference>
<dbReference type="STRING" id="36870.gene:10368989"/>
<dbReference type="InterPro" id="IPR003136">
    <property type="entry name" value="Cytidylate_kin"/>
</dbReference>
<evidence type="ECO:0000256" key="3">
    <source>
        <dbReference type="ARBA" id="ARBA00022679"/>
    </source>
</evidence>
<dbReference type="KEGG" id="wbr:cmk"/>
<dbReference type="CDD" id="cd02020">
    <property type="entry name" value="CMPK"/>
    <property type="match status" value="1"/>
</dbReference>
<dbReference type="SUPFAM" id="SSF52540">
    <property type="entry name" value="P-loop containing nucleoside triphosphate hydrolases"/>
    <property type="match status" value="1"/>
</dbReference>
<dbReference type="EC" id="2.7.4.25" evidence="2"/>
<dbReference type="Proteomes" id="UP000000562">
    <property type="component" value="Chromosome"/>
</dbReference>
<evidence type="ECO:0000256" key="2">
    <source>
        <dbReference type="ARBA" id="ARBA00012906"/>
    </source>
</evidence>
<proteinExistence type="inferred from homology"/>
<gene>
    <name evidence="10" type="primary">cmk</name>
</gene>
<organism evidence="10 11">
    <name type="scientific">Wigglesworthia glossinidia brevipalpis</name>
    <dbReference type="NCBI Taxonomy" id="36870"/>
    <lineage>
        <taxon>Bacteria</taxon>
        <taxon>Pseudomonadati</taxon>
        <taxon>Pseudomonadota</taxon>
        <taxon>Gammaproteobacteria</taxon>
        <taxon>Enterobacterales</taxon>
        <taxon>Erwiniaceae</taxon>
        <taxon>Wigglesworthia</taxon>
    </lineage>
</organism>
<dbReference type="InterPro" id="IPR027417">
    <property type="entry name" value="P-loop_NTPase"/>
</dbReference>
<keyword evidence="11" id="KW-1185">Reference proteome</keyword>
<evidence type="ECO:0000256" key="1">
    <source>
        <dbReference type="ARBA" id="ARBA00009427"/>
    </source>
</evidence>
<evidence type="ECO:0000256" key="8">
    <source>
        <dbReference type="ARBA" id="ARBA00048478"/>
    </source>
</evidence>
<evidence type="ECO:0000256" key="6">
    <source>
        <dbReference type="ARBA" id="ARBA00022840"/>
    </source>
</evidence>
<evidence type="ECO:0000313" key="11">
    <source>
        <dbReference type="Proteomes" id="UP000000562"/>
    </source>
</evidence>
<comment type="similarity">
    <text evidence="1">Belongs to the cytidylate kinase family. Type 1 subfamily.</text>
</comment>
<protein>
    <recommendedName>
        <fullName evidence="2">(d)CMP kinase</fullName>
        <ecNumber evidence="2">2.7.4.25</ecNumber>
    </recommendedName>
</protein>
<evidence type="ECO:0000256" key="5">
    <source>
        <dbReference type="ARBA" id="ARBA00022777"/>
    </source>
</evidence>
<dbReference type="Gene3D" id="3.40.50.300">
    <property type="entry name" value="P-loop containing nucleotide triphosphate hydrolases"/>
    <property type="match status" value="1"/>
</dbReference>
<dbReference type="Pfam" id="PF02224">
    <property type="entry name" value="Cytidylate_kin"/>
    <property type="match status" value="1"/>
</dbReference>
<dbReference type="NCBIfam" id="TIGR00017">
    <property type="entry name" value="cmk"/>
    <property type="match status" value="1"/>
</dbReference>
<dbReference type="InterPro" id="IPR011994">
    <property type="entry name" value="Cytidylate_kinase_dom"/>
</dbReference>
<comment type="catalytic activity">
    <reaction evidence="8">
        <text>CMP + ATP = CDP + ADP</text>
        <dbReference type="Rhea" id="RHEA:11600"/>
        <dbReference type="ChEBI" id="CHEBI:30616"/>
        <dbReference type="ChEBI" id="CHEBI:58069"/>
        <dbReference type="ChEBI" id="CHEBI:60377"/>
        <dbReference type="ChEBI" id="CHEBI:456216"/>
        <dbReference type="EC" id="2.7.4.25"/>
    </reaction>
</comment>
<dbReference type="EMBL" id="BA000021">
    <property type="protein sequence ID" value="BAC24631.1"/>
    <property type="molecule type" value="Genomic_DNA"/>
</dbReference>
<reference evidence="10 11" key="1">
    <citation type="journal article" date="2002" name="Nat. Genet.">
        <title>Genome sequence of the endocellular obligate symbiont of tsetse flies, Wigglesworthia glossinidia.</title>
        <authorList>
            <person name="Akman L."/>
            <person name="Yamashita A."/>
            <person name="Watanabe H."/>
            <person name="Oshima K."/>
            <person name="Shiba T."/>
            <person name="Hattori M."/>
            <person name="Aksoy S."/>
        </authorList>
    </citation>
    <scope>NUCLEOTIDE SEQUENCE [LARGE SCALE GENOMIC DNA]</scope>
</reference>
<name>Q8D269_WIGBR</name>
<evidence type="ECO:0000259" key="9">
    <source>
        <dbReference type="Pfam" id="PF02224"/>
    </source>
</evidence>
<evidence type="ECO:0000256" key="7">
    <source>
        <dbReference type="ARBA" id="ARBA00047615"/>
    </source>
</evidence>
<keyword evidence="6" id="KW-0067">ATP-binding</keyword>
<dbReference type="GO" id="GO:0036431">
    <property type="term" value="F:dCMP kinase activity"/>
    <property type="evidence" value="ECO:0007669"/>
    <property type="project" value="InterPro"/>
</dbReference>
<accession>Q8D269</accession>
<dbReference type="eggNOG" id="COG0283">
    <property type="taxonomic scope" value="Bacteria"/>
</dbReference>
<keyword evidence="3" id="KW-0808">Transferase</keyword>
<keyword evidence="4" id="KW-0547">Nucleotide-binding</keyword>
<evidence type="ECO:0000313" key="10">
    <source>
        <dbReference type="EMBL" id="BAC24631.1"/>
    </source>
</evidence>